<dbReference type="EMBL" id="CP012159">
    <property type="protein sequence ID" value="AKT39326.1"/>
    <property type="molecule type" value="Genomic_DNA"/>
</dbReference>
<organism evidence="2 3">
    <name type="scientific">Chondromyces crocatus</name>
    <dbReference type="NCBI Taxonomy" id="52"/>
    <lineage>
        <taxon>Bacteria</taxon>
        <taxon>Pseudomonadati</taxon>
        <taxon>Myxococcota</taxon>
        <taxon>Polyangia</taxon>
        <taxon>Polyangiales</taxon>
        <taxon>Polyangiaceae</taxon>
        <taxon>Chondromyces</taxon>
    </lineage>
</organism>
<feature type="chain" id="PRO_5005459337" description="Chitin-binding type-2 domain-containing protein" evidence="1">
    <location>
        <begin position="31"/>
        <end position="248"/>
    </location>
</feature>
<dbReference type="RefSeq" id="WP_050431438.1">
    <property type="nucleotide sequence ID" value="NZ_CP012159.1"/>
</dbReference>
<keyword evidence="1" id="KW-0732">Signal</keyword>
<evidence type="ECO:0000313" key="3">
    <source>
        <dbReference type="Proteomes" id="UP000067626"/>
    </source>
</evidence>
<evidence type="ECO:0000256" key="1">
    <source>
        <dbReference type="SAM" id="SignalP"/>
    </source>
</evidence>
<keyword evidence="3" id="KW-1185">Reference proteome</keyword>
<evidence type="ECO:0000313" key="2">
    <source>
        <dbReference type="EMBL" id="AKT39326.1"/>
    </source>
</evidence>
<name>A0A0K1EEM9_CHOCO</name>
<dbReference type="PROSITE" id="PS51257">
    <property type="entry name" value="PROKAR_LIPOPROTEIN"/>
    <property type="match status" value="1"/>
</dbReference>
<dbReference type="AlphaFoldDB" id="A0A0K1EEM9"/>
<reference evidence="2 3" key="1">
    <citation type="submission" date="2015-07" db="EMBL/GenBank/DDBJ databases">
        <title>Genome analysis of myxobacterium Chondromyces crocatus Cm c5 reveals a high potential for natural compound synthesis and the genetic basis for the loss of fruiting body formation.</title>
        <authorList>
            <person name="Zaburannyi N."/>
            <person name="Bunk B."/>
            <person name="Maier J."/>
            <person name="Overmann J."/>
            <person name="Mueller R."/>
        </authorList>
    </citation>
    <scope>NUCLEOTIDE SEQUENCE [LARGE SCALE GENOMIC DNA]</scope>
    <source>
        <strain evidence="2 3">Cm c5</strain>
    </source>
</reference>
<dbReference type="Proteomes" id="UP000067626">
    <property type="component" value="Chromosome"/>
</dbReference>
<protein>
    <recommendedName>
        <fullName evidence="4">Chitin-binding type-2 domain-containing protein</fullName>
    </recommendedName>
</protein>
<gene>
    <name evidence="2" type="ORF">CMC5_034730</name>
</gene>
<dbReference type="STRING" id="52.CMC5_034730"/>
<feature type="signal peptide" evidence="1">
    <location>
        <begin position="1"/>
        <end position="30"/>
    </location>
</feature>
<evidence type="ECO:0008006" key="4">
    <source>
        <dbReference type="Google" id="ProtNLM"/>
    </source>
</evidence>
<dbReference type="OrthoDB" id="5513373at2"/>
<accession>A0A0K1EEM9</accession>
<dbReference type="KEGG" id="ccro:CMC5_034730"/>
<proteinExistence type="predicted"/>
<sequence>MKQPKKRRAPRAPFIVTVAATSALSLPLLAGCSSSDVDRSGLVGNPPEVEVCPEEVPDDGAPCSDVGVGCDYPAGISCPTFVATCTDEQTWNVEDRTGVTCNPPEVDVCPEAVPEAGAPCSGQTLSCNYPPDISCPDFVATCNDDGTWDVDDRSVVTCNPPPLPPCDLLTTEAECGSSERSCRWLVPGCAEPNDPVPALAEAGCFEAVPCVDNDFCSPGLVCAARVFDPCHGQACQACGQTEMLCVAP</sequence>